<keyword evidence="3" id="KW-1185">Reference proteome</keyword>
<gene>
    <name evidence="2" type="ORF">ML536_00900</name>
</gene>
<dbReference type="GO" id="GO:0003700">
    <property type="term" value="F:DNA-binding transcription factor activity"/>
    <property type="evidence" value="ECO:0007669"/>
    <property type="project" value="InterPro"/>
</dbReference>
<evidence type="ECO:0000313" key="2">
    <source>
        <dbReference type="EMBL" id="MCI0125377.1"/>
    </source>
</evidence>
<accession>A0AA41QIF2</accession>
<protein>
    <submittedName>
        <fullName evidence="2">MarR family transcriptional regulator</fullName>
    </submittedName>
</protein>
<dbReference type="SUPFAM" id="SSF46785">
    <property type="entry name" value="Winged helix' DNA-binding domain"/>
    <property type="match status" value="1"/>
</dbReference>
<dbReference type="RefSeq" id="WP_160176335.1">
    <property type="nucleotide sequence ID" value="NZ_JAKETQ010000001.1"/>
</dbReference>
<dbReference type="PANTHER" id="PTHR33164:SF95">
    <property type="entry name" value="TRANSCRIPTIONAL REGULATOR"/>
    <property type="match status" value="1"/>
</dbReference>
<dbReference type="PANTHER" id="PTHR33164">
    <property type="entry name" value="TRANSCRIPTIONAL REGULATOR, MARR FAMILY"/>
    <property type="match status" value="1"/>
</dbReference>
<dbReference type="GO" id="GO:0006950">
    <property type="term" value="P:response to stress"/>
    <property type="evidence" value="ECO:0007669"/>
    <property type="project" value="TreeGrafter"/>
</dbReference>
<dbReference type="InterPro" id="IPR000835">
    <property type="entry name" value="HTH_MarR-typ"/>
</dbReference>
<dbReference type="InterPro" id="IPR039422">
    <property type="entry name" value="MarR/SlyA-like"/>
</dbReference>
<dbReference type="Proteomes" id="UP001156140">
    <property type="component" value="Unassembled WGS sequence"/>
</dbReference>
<dbReference type="PRINTS" id="PR00598">
    <property type="entry name" value="HTHMARR"/>
</dbReference>
<comment type="caution">
    <text evidence="2">The sequence shown here is derived from an EMBL/GenBank/DDBJ whole genome shotgun (WGS) entry which is preliminary data.</text>
</comment>
<sequence>MQPKNPKEATIGYLVHEVARLFRRRFETFASEHGVTLTQWRALAQIHRQPSISQVALAGAIDSDPMTMSGVLERLERRGLVERYPDPDDSRAKLARLTAEGEELVRVASDVGQELHALAITGLSEEERSCLTKGLTHIRDNLQNTTAE</sequence>
<evidence type="ECO:0000313" key="3">
    <source>
        <dbReference type="Proteomes" id="UP001156140"/>
    </source>
</evidence>
<dbReference type="PROSITE" id="PS50995">
    <property type="entry name" value="HTH_MARR_2"/>
    <property type="match status" value="1"/>
</dbReference>
<dbReference type="Gene3D" id="1.10.10.10">
    <property type="entry name" value="Winged helix-like DNA-binding domain superfamily/Winged helix DNA-binding domain"/>
    <property type="match status" value="1"/>
</dbReference>
<evidence type="ECO:0000259" key="1">
    <source>
        <dbReference type="PROSITE" id="PS50995"/>
    </source>
</evidence>
<dbReference type="InterPro" id="IPR036390">
    <property type="entry name" value="WH_DNA-bd_sf"/>
</dbReference>
<dbReference type="Pfam" id="PF01047">
    <property type="entry name" value="MarR"/>
    <property type="match status" value="1"/>
</dbReference>
<dbReference type="EMBL" id="JALAZD010000001">
    <property type="protein sequence ID" value="MCI0125377.1"/>
    <property type="molecule type" value="Genomic_DNA"/>
</dbReference>
<dbReference type="InterPro" id="IPR036388">
    <property type="entry name" value="WH-like_DNA-bd_sf"/>
</dbReference>
<feature type="domain" description="HTH marR-type" evidence="1">
    <location>
        <begin position="8"/>
        <end position="140"/>
    </location>
</feature>
<proteinExistence type="predicted"/>
<name>A0AA41QIF2_9HYPH</name>
<dbReference type="AlphaFoldDB" id="A0AA41QIF2"/>
<organism evidence="2 3">
    <name type="scientific">Paradevosia shaoguanensis</name>
    <dbReference type="NCBI Taxonomy" id="1335043"/>
    <lineage>
        <taxon>Bacteria</taxon>
        <taxon>Pseudomonadati</taxon>
        <taxon>Pseudomonadota</taxon>
        <taxon>Alphaproteobacteria</taxon>
        <taxon>Hyphomicrobiales</taxon>
        <taxon>Devosiaceae</taxon>
        <taxon>Paradevosia</taxon>
    </lineage>
</organism>
<dbReference type="SMART" id="SM00347">
    <property type="entry name" value="HTH_MARR"/>
    <property type="match status" value="1"/>
</dbReference>
<reference evidence="2" key="1">
    <citation type="submission" date="2022-03" db="EMBL/GenBank/DDBJ databases">
        <title>The complete genome sequence of a Methyloterrigena soli.</title>
        <authorList>
            <person name="Zi Z."/>
        </authorList>
    </citation>
    <scope>NUCLEOTIDE SEQUENCE</scope>
    <source>
        <strain evidence="2">M48</strain>
    </source>
</reference>